<dbReference type="EMBL" id="CABVHQ010000121">
    <property type="protein sequence ID" value="VVO40730.1"/>
    <property type="molecule type" value="Genomic_DNA"/>
</dbReference>
<evidence type="ECO:0000313" key="2">
    <source>
        <dbReference type="Proteomes" id="UP000337909"/>
    </source>
</evidence>
<gene>
    <name evidence="1" type="ORF">PS691_05715</name>
</gene>
<organism evidence="1 2">
    <name type="scientific">Pseudomonas fluorescens</name>
    <dbReference type="NCBI Taxonomy" id="294"/>
    <lineage>
        <taxon>Bacteria</taxon>
        <taxon>Pseudomonadati</taxon>
        <taxon>Pseudomonadota</taxon>
        <taxon>Gammaproteobacteria</taxon>
        <taxon>Pseudomonadales</taxon>
        <taxon>Pseudomonadaceae</taxon>
        <taxon>Pseudomonas</taxon>
    </lineage>
</organism>
<dbReference type="Proteomes" id="UP000337909">
    <property type="component" value="Unassembled WGS sequence"/>
</dbReference>
<dbReference type="AlphaFoldDB" id="A0A5E7FNK0"/>
<reference evidence="1 2" key="1">
    <citation type="submission" date="2019-09" db="EMBL/GenBank/DDBJ databases">
        <authorList>
            <person name="Chandra G."/>
            <person name="Truman W A."/>
        </authorList>
    </citation>
    <scope>NUCLEOTIDE SEQUENCE [LARGE SCALE GENOMIC DNA]</scope>
    <source>
        <strain evidence="1">PS691</strain>
    </source>
</reference>
<name>A0A5E7FNK0_PSEFL</name>
<protein>
    <submittedName>
        <fullName evidence="1">Uncharacterized protein</fullName>
    </submittedName>
</protein>
<sequence length="130" mass="14040">MRAQSVGQGQEQLVAGLVAELLVDALEVIEADTDHRDPALQPSGIHQDLVQLLLQLLTIWQAGKKVILGHAQQAVFRFMAQVGVALDGLEQLIGGVDPDAQFVFLVALEQRDFVFAGAIGIDRGQVFDDP</sequence>
<accession>A0A5E7FNK0</accession>
<proteinExistence type="predicted"/>
<evidence type="ECO:0000313" key="1">
    <source>
        <dbReference type="EMBL" id="VVO40730.1"/>
    </source>
</evidence>